<dbReference type="Pfam" id="PF00012">
    <property type="entry name" value="HSP70"/>
    <property type="match status" value="1"/>
</dbReference>
<dbReference type="Gene3D" id="3.30.30.30">
    <property type="match status" value="1"/>
</dbReference>
<comment type="similarity">
    <text evidence="2">Belongs to the heat shock protein 70 family.</text>
</comment>
<comment type="caution">
    <text evidence="5">The sequence shown here is derived from an EMBL/GenBank/DDBJ whole genome shotgun (WGS) entry which is preliminary data.</text>
</comment>
<evidence type="ECO:0000256" key="1">
    <source>
        <dbReference type="ARBA" id="ARBA00004319"/>
    </source>
</evidence>
<dbReference type="Gene3D" id="3.30.420.40">
    <property type="match status" value="1"/>
</dbReference>
<sequence>MNFGPCFSGKPKSISLVAGPSSTLDSAACLGWEGATKRFGLLLPRRLPTRPAATTLALLFLVEASPLFLPHDRPTRDEFIANDRGNGTTPILSRINTVRVIRIGGAKRLIGRRFINPSVQSDINLCPFKAIFGSGGKPINLVQYMDDEKQFAVEEISYKFLIKMREIAEACVDTTTKNVVVTVPA</sequence>
<dbReference type="GO" id="GO:0140662">
    <property type="term" value="F:ATP-dependent protein folding chaperone"/>
    <property type="evidence" value="ECO:0007669"/>
    <property type="project" value="InterPro"/>
</dbReference>
<keyword evidence="6" id="KW-1185">Reference proteome</keyword>
<dbReference type="GO" id="GO:0005524">
    <property type="term" value="F:ATP binding"/>
    <property type="evidence" value="ECO:0007669"/>
    <property type="project" value="UniProtKB-KW"/>
</dbReference>
<dbReference type="FunFam" id="3.30.30.30:FF:000005">
    <property type="entry name" value="Heat shock protein ssb1"/>
    <property type="match status" value="1"/>
</dbReference>
<evidence type="ECO:0000256" key="3">
    <source>
        <dbReference type="ARBA" id="ARBA00022741"/>
    </source>
</evidence>
<feature type="non-terminal residue" evidence="5">
    <location>
        <position position="1"/>
    </location>
</feature>
<evidence type="ECO:0000313" key="6">
    <source>
        <dbReference type="Proteomes" id="UP000324897"/>
    </source>
</evidence>
<protein>
    <submittedName>
        <fullName evidence="5">Uncharacterized protein</fullName>
    </submittedName>
</protein>
<keyword evidence="4" id="KW-0067">ATP-binding</keyword>
<dbReference type="InterPro" id="IPR013126">
    <property type="entry name" value="Hsp_70_fam"/>
</dbReference>
<dbReference type="Proteomes" id="UP000324897">
    <property type="component" value="Chromosome 2"/>
</dbReference>
<organism evidence="5 6">
    <name type="scientific">Eragrostis curvula</name>
    <name type="common">weeping love grass</name>
    <dbReference type="NCBI Taxonomy" id="38414"/>
    <lineage>
        <taxon>Eukaryota</taxon>
        <taxon>Viridiplantae</taxon>
        <taxon>Streptophyta</taxon>
        <taxon>Embryophyta</taxon>
        <taxon>Tracheophyta</taxon>
        <taxon>Spermatophyta</taxon>
        <taxon>Magnoliopsida</taxon>
        <taxon>Liliopsida</taxon>
        <taxon>Poales</taxon>
        <taxon>Poaceae</taxon>
        <taxon>PACMAD clade</taxon>
        <taxon>Chloridoideae</taxon>
        <taxon>Eragrostideae</taxon>
        <taxon>Eragrostidinae</taxon>
        <taxon>Eragrostis</taxon>
    </lineage>
</organism>
<dbReference type="EMBL" id="RWGY01000013">
    <property type="protein sequence ID" value="TVU23248.1"/>
    <property type="molecule type" value="Genomic_DNA"/>
</dbReference>
<dbReference type="SUPFAM" id="SSF53067">
    <property type="entry name" value="Actin-like ATPase domain"/>
    <property type="match status" value="1"/>
</dbReference>
<name>A0A5J9UJ11_9POAL</name>
<gene>
    <name evidence="5" type="ORF">EJB05_25601</name>
</gene>
<dbReference type="GO" id="GO:0005788">
    <property type="term" value="C:endoplasmic reticulum lumen"/>
    <property type="evidence" value="ECO:0007669"/>
    <property type="project" value="UniProtKB-SubCell"/>
</dbReference>
<keyword evidence="3" id="KW-0547">Nucleotide-binding</keyword>
<dbReference type="Gramene" id="TVU23248">
    <property type="protein sequence ID" value="TVU23248"/>
    <property type="gene ID" value="EJB05_25601"/>
</dbReference>
<dbReference type="AlphaFoldDB" id="A0A5J9UJ11"/>
<accession>A0A5J9UJ11</accession>
<comment type="subcellular location">
    <subcellularLocation>
        <location evidence="1">Endoplasmic reticulum lumen</location>
    </subcellularLocation>
</comment>
<evidence type="ECO:0000313" key="5">
    <source>
        <dbReference type="EMBL" id="TVU23248.1"/>
    </source>
</evidence>
<reference evidence="5 6" key="1">
    <citation type="journal article" date="2019" name="Sci. Rep.">
        <title>A high-quality genome of Eragrostis curvula grass provides insights into Poaceae evolution and supports new strategies to enhance forage quality.</title>
        <authorList>
            <person name="Carballo J."/>
            <person name="Santos B.A.C.M."/>
            <person name="Zappacosta D."/>
            <person name="Garbus I."/>
            <person name="Selva J.P."/>
            <person name="Gallo C.A."/>
            <person name="Diaz A."/>
            <person name="Albertini E."/>
            <person name="Caccamo M."/>
            <person name="Echenique V."/>
        </authorList>
    </citation>
    <scope>NUCLEOTIDE SEQUENCE [LARGE SCALE GENOMIC DNA]</scope>
    <source>
        <strain evidence="6">cv. Victoria</strain>
        <tissue evidence="5">Leaf</tissue>
    </source>
</reference>
<dbReference type="InterPro" id="IPR043129">
    <property type="entry name" value="ATPase_NBD"/>
</dbReference>
<proteinExistence type="inferred from homology"/>
<dbReference type="PANTHER" id="PTHR19375">
    <property type="entry name" value="HEAT SHOCK PROTEIN 70KDA"/>
    <property type="match status" value="1"/>
</dbReference>
<evidence type="ECO:0000256" key="2">
    <source>
        <dbReference type="ARBA" id="ARBA00007381"/>
    </source>
</evidence>
<evidence type="ECO:0000256" key="4">
    <source>
        <dbReference type="ARBA" id="ARBA00022840"/>
    </source>
</evidence>
<dbReference type="OrthoDB" id="671663at2759"/>